<reference evidence="2 3" key="1">
    <citation type="submission" date="2024-05" db="EMBL/GenBank/DDBJ databases">
        <authorList>
            <person name="Wallberg A."/>
        </authorList>
    </citation>
    <scope>NUCLEOTIDE SEQUENCE [LARGE SCALE GENOMIC DNA]</scope>
</reference>
<proteinExistence type="predicted"/>
<feature type="region of interest" description="Disordered" evidence="1">
    <location>
        <begin position="17"/>
        <end position="41"/>
    </location>
</feature>
<dbReference type="AlphaFoldDB" id="A0AAV2SQA0"/>
<organism evidence="2 3">
    <name type="scientific">Meganyctiphanes norvegica</name>
    <name type="common">Northern krill</name>
    <name type="synonym">Thysanopoda norvegica</name>
    <dbReference type="NCBI Taxonomy" id="48144"/>
    <lineage>
        <taxon>Eukaryota</taxon>
        <taxon>Metazoa</taxon>
        <taxon>Ecdysozoa</taxon>
        <taxon>Arthropoda</taxon>
        <taxon>Crustacea</taxon>
        <taxon>Multicrustacea</taxon>
        <taxon>Malacostraca</taxon>
        <taxon>Eumalacostraca</taxon>
        <taxon>Eucarida</taxon>
        <taxon>Euphausiacea</taxon>
        <taxon>Euphausiidae</taxon>
        <taxon>Meganyctiphanes</taxon>
    </lineage>
</organism>
<dbReference type="PANTHER" id="PTHR28348">
    <property type="entry name" value="UPF0193 PROTEIN EVG1"/>
    <property type="match status" value="1"/>
</dbReference>
<protein>
    <submittedName>
        <fullName evidence="2">Uncharacterized protein</fullName>
    </submittedName>
</protein>
<feature type="region of interest" description="Disordered" evidence="1">
    <location>
        <begin position="98"/>
        <end position="136"/>
    </location>
</feature>
<evidence type="ECO:0000313" key="2">
    <source>
        <dbReference type="EMBL" id="CAL4237689.1"/>
    </source>
</evidence>
<name>A0AAV2SQA0_MEGNR</name>
<evidence type="ECO:0000256" key="1">
    <source>
        <dbReference type="SAM" id="MobiDB-lite"/>
    </source>
</evidence>
<comment type="caution">
    <text evidence="2">The sequence shown here is derived from an EMBL/GenBank/DDBJ whole genome shotgun (WGS) entry which is preliminary data.</text>
</comment>
<dbReference type="Proteomes" id="UP001497623">
    <property type="component" value="Unassembled WGS sequence"/>
</dbReference>
<gene>
    <name evidence="2" type="ORF">MNOR_LOCUS40385</name>
</gene>
<accession>A0AAV2SQA0</accession>
<sequence length="136" mass="15736">YGLGSKERCQDLMAYGKDAPLPKAFRPKSRATHPKEPPKTDRFKELLEDMEQRVLWLEDMEAAGAGDQYRALINTQIALKLRDMELLDATRAREVAREVKLRQNITPQKNESPEPKSSNGHQKDQEKIKQQEMYLL</sequence>
<evidence type="ECO:0000313" key="3">
    <source>
        <dbReference type="Proteomes" id="UP001497623"/>
    </source>
</evidence>
<keyword evidence="3" id="KW-1185">Reference proteome</keyword>
<dbReference type="Pfam" id="PF05250">
    <property type="entry name" value="UPF0193"/>
    <property type="match status" value="1"/>
</dbReference>
<dbReference type="EMBL" id="CAXKWB010122107">
    <property type="protein sequence ID" value="CAL4237689.1"/>
    <property type="molecule type" value="Genomic_DNA"/>
</dbReference>
<feature type="non-terminal residue" evidence="2">
    <location>
        <position position="1"/>
    </location>
</feature>
<feature type="compositionally biased region" description="Basic and acidic residues" evidence="1">
    <location>
        <begin position="121"/>
        <end position="130"/>
    </location>
</feature>
<dbReference type="InterPro" id="IPR007914">
    <property type="entry name" value="UPF0193"/>
</dbReference>
<dbReference type="PANTHER" id="PTHR28348:SF1">
    <property type="entry name" value="UPF0193 PROTEIN EVG1"/>
    <property type="match status" value="1"/>
</dbReference>
<feature type="compositionally biased region" description="Polar residues" evidence="1">
    <location>
        <begin position="103"/>
        <end position="120"/>
    </location>
</feature>